<dbReference type="Proteomes" id="UP000438093">
    <property type="component" value="Unassembled WGS sequence"/>
</dbReference>
<dbReference type="EMBL" id="VTFY01000006">
    <property type="protein sequence ID" value="MRX82409.1"/>
    <property type="molecule type" value="Genomic_DNA"/>
</dbReference>
<protein>
    <submittedName>
        <fullName evidence="1">DUF2877 domain-containing protein</fullName>
    </submittedName>
</protein>
<evidence type="ECO:0000313" key="2">
    <source>
        <dbReference type="Proteomes" id="UP000438093"/>
    </source>
</evidence>
<sequence>MRVMRASDDLVLPMALTVTARFRHAVMAEGADGVLISVLAEGRLAGPNSIVVDRLPQDDRFFAGECVERFDVSLPRGGERFLGEACAMMGRFLALFSPRESLYRAAACDPSVAALLKRHARSIKGEGDPFVDVSGFGCGLTPSTDDYLLGALACCAACGLPAEARMRANIERSLDGMAPLSRAMLSHALDGRYPEVVLDFMRYRDARHLLAFVRHGSTSGYDMVFGLCAAAQGVFG</sequence>
<dbReference type="AlphaFoldDB" id="A0A6N7RMC8"/>
<dbReference type="InterPro" id="IPR021530">
    <property type="entry name" value="AllH-like"/>
</dbReference>
<comment type="caution">
    <text evidence="1">The sequence shown here is derived from an EMBL/GenBank/DDBJ whole genome shotgun (WGS) entry which is preliminary data.</text>
</comment>
<gene>
    <name evidence="1" type="ORF">GJG86_07870</name>
</gene>
<evidence type="ECO:0000313" key="1">
    <source>
        <dbReference type="EMBL" id="MRX82409.1"/>
    </source>
</evidence>
<dbReference type="Pfam" id="PF11392">
    <property type="entry name" value="AllH"/>
    <property type="match status" value="1"/>
</dbReference>
<reference evidence="2" key="1">
    <citation type="submission" date="2019-08" db="EMBL/GenBank/DDBJ databases">
        <title>Arthrobacter sp. nov., isolated from plateau pika and Tibetan wild ass.</title>
        <authorList>
            <person name="Ge Y."/>
        </authorList>
    </citation>
    <scope>NUCLEOTIDE SEQUENCE [LARGE SCALE GENOMIC DNA]</scope>
    <source>
        <strain evidence="2">HF-4214</strain>
    </source>
</reference>
<name>A0A6N7RMC8_9ACTN</name>
<organism evidence="1 2">
    <name type="scientific">Eggerthella guodeyinii</name>
    <dbReference type="NCBI Taxonomy" id="2690837"/>
    <lineage>
        <taxon>Bacteria</taxon>
        <taxon>Bacillati</taxon>
        <taxon>Actinomycetota</taxon>
        <taxon>Coriobacteriia</taxon>
        <taxon>Eggerthellales</taxon>
        <taxon>Eggerthellaceae</taxon>
        <taxon>Eggerthella</taxon>
    </lineage>
</organism>
<proteinExistence type="predicted"/>
<keyword evidence="2" id="KW-1185">Reference proteome</keyword>
<dbReference type="RefSeq" id="WP_154333286.1">
    <property type="nucleotide sequence ID" value="NZ_VTFY01000006.1"/>
</dbReference>
<accession>A0A6N7RMC8</accession>